<dbReference type="EMBL" id="GBXM01015834">
    <property type="protein sequence ID" value="JAH92743.1"/>
    <property type="molecule type" value="Transcribed_RNA"/>
</dbReference>
<reference evidence="1" key="2">
    <citation type="journal article" date="2015" name="Fish Shellfish Immunol.">
        <title>Early steps in the European eel (Anguilla anguilla)-Vibrio vulnificus interaction in the gills: Role of the RtxA13 toxin.</title>
        <authorList>
            <person name="Callol A."/>
            <person name="Pajuelo D."/>
            <person name="Ebbesson L."/>
            <person name="Teles M."/>
            <person name="MacKenzie S."/>
            <person name="Amaro C."/>
        </authorList>
    </citation>
    <scope>NUCLEOTIDE SEQUENCE</scope>
</reference>
<reference evidence="1" key="1">
    <citation type="submission" date="2014-11" db="EMBL/GenBank/DDBJ databases">
        <authorList>
            <person name="Amaro Gonzalez C."/>
        </authorList>
    </citation>
    <scope>NUCLEOTIDE SEQUENCE</scope>
</reference>
<proteinExistence type="predicted"/>
<name>A0A0E9WTG2_ANGAN</name>
<sequence length="77" mass="8973">MGKSSSPTLFRATGKCIRYRSRYSSCRSLRDWLRHSCTSEVAWCVHHNLLTMNMSFRLMMPCLILAWMARPSSTSLR</sequence>
<organism evidence="1">
    <name type="scientific">Anguilla anguilla</name>
    <name type="common">European freshwater eel</name>
    <name type="synonym">Muraena anguilla</name>
    <dbReference type="NCBI Taxonomy" id="7936"/>
    <lineage>
        <taxon>Eukaryota</taxon>
        <taxon>Metazoa</taxon>
        <taxon>Chordata</taxon>
        <taxon>Craniata</taxon>
        <taxon>Vertebrata</taxon>
        <taxon>Euteleostomi</taxon>
        <taxon>Actinopterygii</taxon>
        <taxon>Neopterygii</taxon>
        <taxon>Teleostei</taxon>
        <taxon>Anguilliformes</taxon>
        <taxon>Anguillidae</taxon>
        <taxon>Anguilla</taxon>
    </lineage>
</organism>
<protein>
    <submittedName>
        <fullName evidence="1">Uncharacterized protein</fullName>
    </submittedName>
</protein>
<accession>A0A0E9WTG2</accession>
<dbReference type="AlphaFoldDB" id="A0A0E9WTG2"/>
<evidence type="ECO:0000313" key="1">
    <source>
        <dbReference type="EMBL" id="JAH92743.1"/>
    </source>
</evidence>